<dbReference type="EMBL" id="CAJOBP010094080">
    <property type="protein sequence ID" value="CAF4956638.1"/>
    <property type="molecule type" value="Genomic_DNA"/>
</dbReference>
<dbReference type="AlphaFoldDB" id="A0A821Y6Z8"/>
<proteinExistence type="predicted"/>
<feature type="non-terminal residue" evidence="2">
    <location>
        <position position="80"/>
    </location>
</feature>
<name>A0A821Y6Z8_9BILA</name>
<feature type="compositionally biased region" description="Low complexity" evidence="1">
    <location>
        <begin position="31"/>
        <end position="43"/>
    </location>
</feature>
<comment type="caution">
    <text evidence="2">The sequence shown here is derived from an EMBL/GenBank/DDBJ whole genome shotgun (WGS) entry which is preliminary data.</text>
</comment>
<organism evidence="2 3">
    <name type="scientific">Rotaria socialis</name>
    <dbReference type="NCBI Taxonomy" id="392032"/>
    <lineage>
        <taxon>Eukaryota</taxon>
        <taxon>Metazoa</taxon>
        <taxon>Spiralia</taxon>
        <taxon>Gnathifera</taxon>
        <taxon>Rotifera</taxon>
        <taxon>Eurotatoria</taxon>
        <taxon>Bdelloidea</taxon>
        <taxon>Philodinida</taxon>
        <taxon>Philodinidae</taxon>
        <taxon>Rotaria</taxon>
    </lineage>
</organism>
<feature type="region of interest" description="Disordered" evidence="1">
    <location>
        <begin position="26"/>
        <end position="64"/>
    </location>
</feature>
<dbReference type="Proteomes" id="UP000663873">
    <property type="component" value="Unassembled WGS sequence"/>
</dbReference>
<protein>
    <submittedName>
        <fullName evidence="2">Uncharacterized protein</fullName>
    </submittedName>
</protein>
<evidence type="ECO:0000313" key="2">
    <source>
        <dbReference type="EMBL" id="CAF4956638.1"/>
    </source>
</evidence>
<feature type="non-terminal residue" evidence="2">
    <location>
        <position position="1"/>
    </location>
</feature>
<accession>A0A821Y6Z8</accession>
<evidence type="ECO:0000256" key="1">
    <source>
        <dbReference type="SAM" id="MobiDB-lite"/>
    </source>
</evidence>
<keyword evidence="3" id="KW-1185">Reference proteome</keyword>
<sequence length="80" mass="8780">IEGQFVRPGETPIKAKRTIFRSRNVKRREPTTTPTTAATGSTSKYTRSDSADALSVKTSGNHYRNSARRLAVQVEKAANS</sequence>
<reference evidence="2" key="1">
    <citation type="submission" date="2021-02" db="EMBL/GenBank/DDBJ databases">
        <authorList>
            <person name="Nowell W R."/>
        </authorList>
    </citation>
    <scope>NUCLEOTIDE SEQUENCE</scope>
</reference>
<evidence type="ECO:0000313" key="3">
    <source>
        <dbReference type="Proteomes" id="UP000663873"/>
    </source>
</evidence>
<gene>
    <name evidence="2" type="ORF">UJA718_LOCUS48020</name>
</gene>